<dbReference type="InterPro" id="IPR035089">
    <property type="entry name" value="Phage_sheath_subtilisin"/>
</dbReference>
<dbReference type="Gene3D" id="3.30.1370.220">
    <property type="match status" value="1"/>
</dbReference>
<dbReference type="InterPro" id="IPR020287">
    <property type="entry name" value="Tail_sheath_C"/>
</dbReference>
<dbReference type="Gene3D" id="3.30.1490.360">
    <property type="match status" value="1"/>
</dbReference>
<dbReference type="EMBL" id="BOVK01000058">
    <property type="protein sequence ID" value="GIQ70763.1"/>
    <property type="molecule type" value="Genomic_DNA"/>
</dbReference>
<gene>
    <name evidence="5" type="ORF">XYCOK13_35870</name>
</gene>
<dbReference type="Proteomes" id="UP000677918">
    <property type="component" value="Unassembled WGS sequence"/>
</dbReference>
<dbReference type="Gene3D" id="3.30.360.90">
    <property type="match status" value="1"/>
</dbReference>
<evidence type="ECO:0000259" key="3">
    <source>
        <dbReference type="Pfam" id="PF17481"/>
    </source>
</evidence>
<dbReference type="Gene3D" id="2.60.40.4290">
    <property type="match status" value="1"/>
</dbReference>
<feature type="domain" description="Tail sheath protein subtilisin-like" evidence="2">
    <location>
        <begin position="186"/>
        <end position="333"/>
    </location>
</feature>
<evidence type="ECO:0000313" key="6">
    <source>
        <dbReference type="Proteomes" id="UP000677918"/>
    </source>
</evidence>
<evidence type="ECO:0008006" key="7">
    <source>
        <dbReference type="Google" id="ProtNLM"/>
    </source>
</evidence>
<feature type="domain" description="Phage tail sheath protein-like beta-sandwich" evidence="3">
    <location>
        <begin position="97"/>
        <end position="183"/>
    </location>
</feature>
<accession>A0A8J4H8A2</accession>
<protein>
    <recommendedName>
        <fullName evidence="7">Phage tail sheath protein</fullName>
    </recommendedName>
</protein>
<comment type="similarity">
    <text evidence="1">Belongs to the myoviridae tail sheath protein family.</text>
</comment>
<evidence type="ECO:0000256" key="1">
    <source>
        <dbReference type="ARBA" id="ARBA00008005"/>
    </source>
</evidence>
<keyword evidence="6" id="KW-1185">Reference proteome</keyword>
<proteinExistence type="inferred from homology"/>
<evidence type="ECO:0000259" key="2">
    <source>
        <dbReference type="Pfam" id="PF04984"/>
    </source>
</evidence>
<comment type="caution">
    <text evidence="5">The sequence shown here is derived from an EMBL/GenBank/DDBJ whole genome shotgun (WGS) entry which is preliminary data.</text>
</comment>
<dbReference type="RefSeq" id="WP_213413575.1">
    <property type="nucleotide sequence ID" value="NZ_BOVK01000058.1"/>
</dbReference>
<evidence type="ECO:0000259" key="4">
    <source>
        <dbReference type="Pfam" id="PF17482"/>
    </source>
</evidence>
<feature type="domain" description="Tail sheath protein C-terminal" evidence="4">
    <location>
        <begin position="341"/>
        <end position="441"/>
    </location>
</feature>
<dbReference type="Pfam" id="PF04984">
    <property type="entry name" value="Phage_sheath_1"/>
    <property type="match status" value="1"/>
</dbReference>
<name>A0A8J4H8A2_9BACL</name>
<dbReference type="Gene3D" id="3.40.50.11790">
    <property type="match status" value="1"/>
</dbReference>
<evidence type="ECO:0000313" key="5">
    <source>
        <dbReference type="EMBL" id="GIQ70763.1"/>
    </source>
</evidence>
<reference evidence="5" key="1">
    <citation type="submission" date="2021-04" db="EMBL/GenBank/DDBJ databases">
        <title>Draft genome sequence of Xylanibacillus composti strain K13.</title>
        <authorList>
            <person name="Uke A."/>
            <person name="Chhe C."/>
            <person name="Baramee S."/>
            <person name="Kosugi A."/>
        </authorList>
    </citation>
    <scope>NUCLEOTIDE SEQUENCE</scope>
    <source>
        <strain evidence="5">K13</strain>
    </source>
</reference>
<sequence>MAGGTWTTQNKVRPGVYINFASDGGALGTMGEIGIAAFPTPLPWGNPGLIVLDAATYLDDALEKIGFHPEDPRIRHISVAMEHAVRVLLYRLGANGAAKASATVGNLTGTAKWGGPRGNDLMFSVQESLDEEGQYEVRTYLESEEVDVQTVEQIEDLQNNKFVDFSGSGEFEETAGAKFSGGTEGTPSGGEYSAAFAAFEAEEYNVLGLPVDDTPTKQLAVAYVRRLREEEGKKVRLVLHDYPAADYEGVTSLRNSYYDANGELIPPEHAIFRIAAMCASANVNESLTYSAIPGATDVYPKLTSAETIAALRNGELILTATNGRVVIEQDINTLTTFSPSKGRMFSKNRVLRVLDAIGNDIKRIFEQFYIGQVSNNADGRALLWNEIVTYMRNLEEIEAIQNFNSEDIVVLAGQEIDSVYVEAAIQPVDSVEKVYMKVRVR</sequence>
<dbReference type="Pfam" id="PF17481">
    <property type="entry name" value="Phage_sheath_domII"/>
    <property type="match status" value="1"/>
</dbReference>
<dbReference type="InterPro" id="IPR035326">
    <property type="entry name" value="Beta_sandwich_Seath"/>
</dbReference>
<dbReference type="AlphaFoldDB" id="A0A8J4H8A2"/>
<organism evidence="5 6">
    <name type="scientific">Xylanibacillus composti</name>
    <dbReference type="NCBI Taxonomy" id="1572762"/>
    <lineage>
        <taxon>Bacteria</taxon>
        <taxon>Bacillati</taxon>
        <taxon>Bacillota</taxon>
        <taxon>Bacilli</taxon>
        <taxon>Bacillales</taxon>
        <taxon>Paenibacillaceae</taxon>
        <taxon>Xylanibacillus</taxon>
    </lineage>
</organism>
<dbReference type="Pfam" id="PF17482">
    <property type="entry name" value="Phage_sheath_1C"/>
    <property type="match status" value="1"/>
</dbReference>